<comment type="function">
    <text evidence="2">Destroys radicals which are normally produced within the cells and which are toxic to biological systems. May play a role in favoring mycobacterial survival in phagocytes.</text>
</comment>
<sequence length="187" mass="19922">MKSMFVFVVLIFLIGCNSDARSPVETALYNQGNDRIGTAVFIEQPDGVKVNVTAEGLTPGIHGIHIHERPECEGPDFKSAGNHFNPKNMEHGLMNEKGAHTGDLPNIEADGSGYVDVELMIPDATLKDAQTSLLRDEGTAILISSQADDGMSQPAGDSGERVACGVITLEADKDEASDPAEADQNKE</sequence>
<dbReference type="InterPro" id="IPR018152">
    <property type="entry name" value="SOD_Cu/Zn_BS"/>
</dbReference>
<comment type="cofactor">
    <cofactor evidence="3">
        <name>Cu cation</name>
        <dbReference type="ChEBI" id="CHEBI:23378"/>
    </cofactor>
    <text evidence="3">Binds 1 copper ion per subunit.</text>
</comment>
<dbReference type="InterPro" id="IPR001424">
    <property type="entry name" value="SOD_Cu_Zn_dom"/>
</dbReference>
<keyword evidence="3" id="KW-0186">Copper</keyword>
<keyword evidence="3" id="KW-0560">Oxidoreductase</keyword>
<dbReference type="PROSITE" id="PS51257">
    <property type="entry name" value="PROKAR_LIPOPROTEIN"/>
    <property type="match status" value="1"/>
</dbReference>
<evidence type="ECO:0000259" key="4">
    <source>
        <dbReference type="Pfam" id="PF00080"/>
    </source>
</evidence>
<comment type="catalytic activity">
    <reaction evidence="3">
        <text>2 superoxide + 2 H(+) = H2O2 + O2</text>
        <dbReference type="Rhea" id="RHEA:20696"/>
        <dbReference type="ChEBI" id="CHEBI:15378"/>
        <dbReference type="ChEBI" id="CHEBI:15379"/>
        <dbReference type="ChEBI" id="CHEBI:16240"/>
        <dbReference type="ChEBI" id="CHEBI:18421"/>
        <dbReference type="EC" id="1.15.1.1"/>
    </reaction>
</comment>
<feature type="domain" description="Superoxide dismutase copper/zinc binding" evidence="4">
    <location>
        <begin position="37"/>
        <end position="167"/>
    </location>
</feature>
<gene>
    <name evidence="5" type="ORF">ACFQMN_14855</name>
</gene>
<dbReference type="PANTHER" id="PTHR10003">
    <property type="entry name" value="SUPEROXIDE DISMUTASE CU-ZN -RELATED"/>
    <property type="match status" value="1"/>
</dbReference>
<proteinExistence type="inferred from homology"/>
<dbReference type="SUPFAM" id="SSF49329">
    <property type="entry name" value="Cu,Zn superoxide dismutase-like"/>
    <property type="match status" value="1"/>
</dbReference>
<comment type="caution">
    <text evidence="5">The sequence shown here is derived from an EMBL/GenBank/DDBJ whole genome shotgun (WGS) entry which is preliminary data.</text>
</comment>
<dbReference type="InterPro" id="IPR036423">
    <property type="entry name" value="SOD-like_Cu/Zn_dom_sf"/>
</dbReference>
<comment type="cofactor">
    <cofactor evidence="3">
        <name>Zn(2+)</name>
        <dbReference type="ChEBI" id="CHEBI:29105"/>
    </cofactor>
    <text evidence="3">Binds 1 zinc ion per subunit.</text>
</comment>
<keyword evidence="3" id="KW-0862">Zinc</keyword>
<reference evidence="6" key="1">
    <citation type="journal article" date="2019" name="Int. J. Syst. Evol. Microbiol.">
        <title>The Global Catalogue of Microorganisms (GCM) 10K type strain sequencing project: providing services to taxonomists for standard genome sequencing and annotation.</title>
        <authorList>
            <consortium name="The Broad Institute Genomics Platform"/>
            <consortium name="The Broad Institute Genome Sequencing Center for Infectious Disease"/>
            <person name="Wu L."/>
            <person name="Ma J."/>
        </authorList>
    </citation>
    <scope>NUCLEOTIDE SEQUENCE [LARGE SCALE GENOMIC DNA]</scope>
    <source>
        <strain evidence="6">CCUG 73951</strain>
    </source>
</reference>
<dbReference type="Gene3D" id="2.60.40.200">
    <property type="entry name" value="Superoxide dismutase, copper/zinc binding domain"/>
    <property type="match status" value="1"/>
</dbReference>
<name>A0ABW2K5Q6_9BACI</name>
<dbReference type="CDD" id="cd00305">
    <property type="entry name" value="Cu-Zn_Superoxide_Dismutase"/>
    <property type="match status" value="1"/>
</dbReference>
<evidence type="ECO:0000313" key="6">
    <source>
        <dbReference type="Proteomes" id="UP001596494"/>
    </source>
</evidence>
<protein>
    <recommendedName>
        <fullName evidence="3">Superoxide dismutase [Cu-Zn]</fullName>
        <ecNumber evidence="3">1.15.1.1</ecNumber>
    </recommendedName>
</protein>
<evidence type="ECO:0000256" key="3">
    <source>
        <dbReference type="RuleBase" id="RU000393"/>
    </source>
</evidence>
<dbReference type="EMBL" id="JBHTBY010000013">
    <property type="protein sequence ID" value="MFC7322153.1"/>
    <property type="molecule type" value="Genomic_DNA"/>
</dbReference>
<dbReference type="RefSeq" id="WP_289215993.1">
    <property type="nucleotide sequence ID" value="NZ_JAPVRC010000004.1"/>
</dbReference>
<keyword evidence="3" id="KW-0479">Metal-binding</keyword>
<accession>A0ABW2K5Q6</accession>
<evidence type="ECO:0000256" key="2">
    <source>
        <dbReference type="ARBA" id="ARBA00024900"/>
    </source>
</evidence>
<dbReference type="PROSITE" id="PS00332">
    <property type="entry name" value="SOD_CU_ZN_2"/>
    <property type="match status" value="1"/>
</dbReference>
<dbReference type="EC" id="1.15.1.1" evidence="3"/>
<comment type="similarity">
    <text evidence="1 3">Belongs to the Cu-Zn superoxide dismutase family.</text>
</comment>
<evidence type="ECO:0000256" key="1">
    <source>
        <dbReference type="ARBA" id="ARBA00010457"/>
    </source>
</evidence>
<dbReference type="Proteomes" id="UP001596494">
    <property type="component" value="Unassembled WGS sequence"/>
</dbReference>
<dbReference type="InterPro" id="IPR024134">
    <property type="entry name" value="SOD_Cu/Zn_/chaperone"/>
</dbReference>
<keyword evidence="6" id="KW-1185">Reference proteome</keyword>
<dbReference type="Pfam" id="PF00080">
    <property type="entry name" value="Sod_Cu"/>
    <property type="match status" value="1"/>
</dbReference>
<organism evidence="5 6">
    <name type="scientific">Halobacillus campisalis</name>
    <dbReference type="NCBI Taxonomy" id="435909"/>
    <lineage>
        <taxon>Bacteria</taxon>
        <taxon>Bacillati</taxon>
        <taxon>Bacillota</taxon>
        <taxon>Bacilli</taxon>
        <taxon>Bacillales</taxon>
        <taxon>Bacillaceae</taxon>
        <taxon>Halobacillus</taxon>
    </lineage>
</organism>
<evidence type="ECO:0000313" key="5">
    <source>
        <dbReference type="EMBL" id="MFC7322153.1"/>
    </source>
</evidence>